<organism evidence="4 5">
    <name type="scientific">Simplicispira suum</name>
    <dbReference type="NCBI Taxonomy" id="2109915"/>
    <lineage>
        <taxon>Bacteria</taxon>
        <taxon>Pseudomonadati</taxon>
        <taxon>Pseudomonadota</taxon>
        <taxon>Betaproteobacteria</taxon>
        <taxon>Burkholderiales</taxon>
        <taxon>Comamonadaceae</taxon>
        <taxon>Simplicispira</taxon>
    </lineage>
</organism>
<dbReference type="InterPro" id="IPR029058">
    <property type="entry name" value="AB_hydrolase_fold"/>
</dbReference>
<evidence type="ECO:0000259" key="3">
    <source>
        <dbReference type="Pfam" id="PF02230"/>
    </source>
</evidence>
<gene>
    <name evidence="4" type="ORF">C6571_01490</name>
</gene>
<dbReference type="Pfam" id="PF02230">
    <property type="entry name" value="Abhydrolase_2"/>
    <property type="match status" value="1"/>
</dbReference>
<name>A0A2S0MW66_9BURK</name>
<evidence type="ECO:0000256" key="2">
    <source>
        <dbReference type="ARBA" id="ARBA00022801"/>
    </source>
</evidence>
<proteinExistence type="inferred from homology"/>
<dbReference type="GO" id="GO:0016787">
    <property type="term" value="F:hydrolase activity"/>
    <property type="evidence" value="ECO:0007669"/>
    <property type="project" value="UniProtKB-KW"/>
</dbReference>
<sequence>MLDLPLTFLKRPATSNAPRPWLLVLLHGVGSNEQDLFALSAQIPDRYYVLSLRAPYRMAPGAFAWFDYSIEPGGGRRIDETQEAASRALLAQVVASASEQLDIPPERVLVAGFSQGACMALSLLLTQPELMRAAIVWHGRLMEQALAAAAPPDALSGHALWVSHGTHDDVIPIAHAQSIAHHVATLPLTLTYREFPSAHEIRPSELAACVSWMESLSAKPTSF</sequence>
<comment type="similarity">
    <text evidence="1">Belongs to the AB hydrolase superfamily. AB hydrolase 2 family.</text>
</comment>
<dbReference type="OrthoDB" id="9801763at2"/>
<dbReference type="AlphaFoldDB" id="A0A2S0MW66"/>
<evidence type="ECO:0000313" key="5">
    <source>
        <dbReference type="Proteomes" id="UP000239326"/>
    </source>
</evidence>
<reference evidence="4 5" key="1">
    <citation type="submission" date="2018-03" db="EMBL/GenBank/DDBJ databases">
        <title>Genome sequencing of Simplicispira sp.</title>
        <authorList>
            <person name="Kim S.-J."/>
            <person name="Heo J."/>
            <person name="Kwon S.-W."/>
        </authorList>
    </citation>
    <scope>NUCLEOTIDE SEQUENCE [LARGE SCALE GENOMIC DNA]</scope>
    <source>
        <strain evidence="4 5">SC1-8</strain>
    </source>
</reference>
<dbReference type="PANTHER" id="PTHR10655">
    <property type="entry name" value="LYSOPHOSPHOLIPASE-RELATED"/>
    <property type="match status" value="1"/>
</dbReference>
<dbReference type="RefSeq" id="WP_106445129.1">
    <property type="nucleotide sequence ID" value="NZ_CP027669.1"/>
</dbReference>
<keyword evidence="2" id="KW-0378">Hydrolase</keyword>
<dbReference type="EMBL" id="CP027669">
    <property type="protein sequence ID" value="AVO40136.1"/>
    <property type="molecule type" value="Genomic_DNA"/>
</dbReference>
<dbReference type="InterPro" id="IPR050565">
    <property type="entry name" value="LYPA1-2/EST-like"/>
</dbReference>
<dbReference type="PANTHER" id="PTHR10655:SF17">
    <property type="entry name" value="LYSOPHOSPHOLIPASE-LIKE PROTEIN 1"/>
    <property type="match status" value="1"/>
</dbReference>
<protein>
    <submittedName>
        <fullName evidence="4">Phospholipase</fullName>
    </submittedName>
</protein>
<accession>A0A2S0MW66</accession>
<dbReference type="KEGG" id="simp:C6571_01490"/>
<dbReference type="Proteomes" id="UP000239326">
    <property type="component" value="Chromosome"/>
</dbReference>
<evidence type="ECO:0000313" key="4">
    <source>
        <dbReference type="EMBL" id="AVO40136.1"/>
    </source>
</evidence>
<evidence type="ECO:0000256" key="1">
    <source>
        <dbReference type="ARBA" id="ARBA00006499"/>
    </source>
</evidence>
<dbReference type="InterPro" id="IPR003140">
    <property type="entry name" value="PLipase/COase/thioEstase"/>
</dbReference>
<dbReference type="SUPFAM" id="SSF53474">
    <property type="entry name" value="alpha/beta-Hydrolases"/>
    <property type="match status" value="1"/>
</dbReference>
<keyword evidence="5" id="KW-1185">Reference proteome</keyword>
<dbReference type="Gene3D" id="3.40.50.1820">
    <property type="entry name" value="alpha/beta hydrolase"/>
    <property type="match status" value="1"/>
</dbReference>
<feature type="domain" description="Phospholipase/carboxylesterase/thioesterase" evidence="3">
    <location>
        <begin position="20"/>
        <end position="212"/>
    </location>
</feature>